<dbReference type="Proteomes" id="UP000253940">
    <property type="component" value="Chromosome"/>
</dbReference>
<dbReference type="AlphaFoldDB" id="A0A345P332"/>
<feature type="domain" description="N-acetyltransferase" evidence="1">
    <location>
        <begin position="7"/>
        <end position="161"/>
    </location>
</feature>
<dbReference type="RefSeq" id="WP_114897801.1">
    <property type="nucleotide sequence ID" value="NZ_CP031222.1"/>
</dbReference>
<dbReference type="EMBL" id="CP031222">
    <property type="protein sequence ID" value="AXI01691.1"/>
    <property type="molecule type" value="Genomic_DNA"/>
</dbReference>
<dbReference type="SUPFAM" id="SSF55729">
    <property type="entry name" value="Acyl-CoA N-acyltransferases (Nat)"/>
    <property type="match status" value="1"/>
</dbReference>
<protein>
    <submittedName>
        <fullName evidence="2">N-acetyltransferase</fullName>
    </submittedName>
</protein>
<dbReference type="OrthoDB" id="9801656at2"/>
<dbReference type="InterPro" id="IPR051531">
    <property type="entry name" value="N-acetyltransferase"/>
</dbReference>
<gene>
    <name evidence="2" type="ORF">HYN46_01560</name>
</gene>
<keyword evidence="3" id="KW-1185">Reference proteome</keyword>
<proteinExistence type="predicted"/>
<evidence type="ECO:0000259" key="1">
    <source>
        <dbReference type="PROSITE" id="PS51186"/>
    </source>
</evidence>
<dbReference type="PROSITE" id="PS51186">
    <property type="entry name" value="GNAT"/>
    <property type="match status" value="1"/>
</dbReference>
<organism evidence="2 3">
    <name type="scientific">Aquirhabdus parva</name>
    <dbReference type="NCBI Taxonomy" id="2283318"/>
    <lineage>
        <taxon>Bacteria</taxon>
        <taxon>Pseudomonadati</taxon>
        <taxon>Pseudomonadota</taxon>
        <taxon>Gammaproteobacteria</taxon>
        <taxon>Moraxellales</taxon>
        <taxon>Moraxellaceae</taxon>
        <taxon>Aquirhabdus</taxon>
    </lineage>
</organism>
<sequence>MIQTQRLIIRPFQEGDRNALVKLLMDAEFMAFSNLGAFDSEGAHQRFNQIISFTSKGFGKQAIILAESSELVGYCGIEPFELNGSQEMELGYRIVSHQRGQGIATEAALAVLAHSSIHRLFAYVEELNSKSIRVLLRLGFKKQGECIVNGKSYQLFEYDCDSINTQSPTELTPLASSNQNLH</sequence>
<dbReference type="GO" id="GO:0016747">
    <property type="term" value="F:acyltransferase activity, transferring groups other than amino-acyl groups"/>
    <property type="evidence" value="ECO:0007669"/>
    <property type="project" value="InterPro"/>
</dbReference>
<dbReference type="PANTHER" id="PTHR43792">
    <property type="entry name" value="GNAT FAMILY, PUTATIVE (AFU_ORTHOLOGUE AFUA_3G00765)-RELATED-RELATED"/>
    <property type="match status" value="1"/>
</dbReference>
<evidence type="ECO:0000313" key="3">
    <source>
        <dbReference type="Proteomes" id="UP000253940"/>
    </source>
</evidence>
<keyword evidence="2" id="KW-0808">Transferase</keyword>
<dbReference type="KEGG" id="mbah:HYN46_01560"/>
<accession>A0A345P332</accession>
<reference evidence="2 3" key="1">
    <citation type="submission" date="2018-07" db="EMBL/GenBank/DDBJ databases">
        <title>Genome sequencing of Moraxellaceae gen. HYN0046.</title>
        <authorList>
            <person name="Kim M."/>
            <person name="Yi H."/>
        </authorList>
    </citation>
    <scope>NUCLEOTIDE SEQUENCE [LARGE SCALE GENOMIC DNA]</scope>
    <source>
        <strain evidence="2 3">HYN0046</strain>
    </source>
</reference>
<dbReference type="Pfam" id="PF13302">
    <property type="entry name" value="Acetyltransf_3"/>
    <property type="match status" value="1"/>
</dbReference>
<dbReference type="PANTHER" id="PTHR43792:SF1">
    <property type="entry name" value="N-ACETYLTRANSFERASE DOMAIN-CONTAINING PROTEIN"/>
    <property type="match status" value="1"/>
</dbReference>
<name>A0A345P332_9GAMM</name>
<evidence type="ECO:0000313" key="2">
    <source>
        <dbReference type="EMBL" id="AXI01691.1"/>
    </source>
</evidence>
<dbReference type="InterPro" id="IPR016181">
    <property type="entry name" value="Acyl_CoA_acyltransferase"/>
</dbReference>
<dbReference type="Gene3D" id="3.40.630.30">
    <property type="match status" value="1"/>
</dbReference>
<dbReference type="InterPro" id="IPR000182">
    <property type="entry name" value="GNAT_dom"/>
</dbReference>